<feature type="repeat" description="WD" evidence="5">
    <location>
        <begin position="186"/>
        <end position="227"/>
    </location>
</feature>
<dbReference type="PROSITE" id="PS00678">
    <property type="entry name" value="WD_REPEATS_1"/>
    <property type="match status" value="1"/>
</dbReference>
<feature type="domain" description="NLE" evidence="7">
    <location>
        <begin position="8"/>
        <end position="70"/>
    </location>
</feature>
<dbReference type="GO" id="GO:0110136">
    <property type="term" value="P:protein-RNA complex remodeling"/>
    <property type="evidence" value="ECO:0007669"/>
    <property type="project" value="EnsemblFungi"/>
</dbReference>
<dbReference type="SUPFAM" id="SSF50978">
    <property type="entry name" value="WD40 repeat-like"/>
    <property type="match status" value="1"/>
</dbReference>
<accession>A0A1C7MWL3</accession>
<dbReference type="InterPro" id="IPR015943">
    <property type="entry name" value="WD40/YVTN_repeat-like_dom_sf"/>
</dbReference>
<dbReference type="GO" id="GO:0030687">
    <property type="term" value="C:preribosome, large subunit precursor"/>
    <property type="evidence" value="ECO:0007669"/>
    <property type="project" value="EnsemblFungi"/>
</dbReference>
<dbReference type="Proteomes" id="UP000093000">
    <property type="component" value="Unassembled WGS sequence"/>
</dbReference>
<dbReference type="PROSITE" id="PS50082">
    <property type="entry name" value="WD_REPEATS_2"/>
    <property type="match status" value="4"/>
</dbReference>
<dbReference type="AlphaFoldDB" id="A0A1C7MWL3"/>
<feature type="region of interest" description="Disordered" evidence="6">
    <location>
        <begin position="220"/>
        <end position="239"/>
    </location>
</feature>
<name>A0A1C7MWL3_9FUNG</name>
<keyword evidence="4" id="KW-0539">Nucleus</keyword>
<dbReference type="Pfam" id="PF00400">
    <property type="entry name" value="WD40"/>
    <property type="match status" value="6"/>
</dbReference>
<dbReference type="InterPro" id="IPR020472">
    <property type="entry name" value="WD40_PAC1"/>
</dbReference>
<dbReference type="PRINTS" id="PR00320">
    <property type="entry name" value="GPROTEINBRPT"/>
</dbReference>
<dbReference type="PANTHER" id="PTHR19855:SF11">
    <property type="entry name" value="RIBOSOME BIOGENESIS PROTEIN WDR12"/>
    <property type="match status" value="1"/>
</dbReference>
<gene>
    <name evidence="8" type="primary">Wdr12</name>
    <name evidence="8" type="ORF">A0J61_10746</name>
</gene>
<dbReference type="SMART" id="SM00320">
    <property type="entry name" value="WD40"/>
    <property type="match status" value="6"/>
</dbReference>
<feature type="compositionally biased region" description="Basic and acidic residues" evidence="6">
    <location>
        <begin position="228"/>
        <end position="239"/>
    </location>
</feature>
<dbReference type="InterPro" id="IPR019775">
    <property type="entry name" value="WD40_repeat_CS"/>
</dbReference>
<dbReference type="InterPro" id="IPR001680">
    <property type="entry name" value="WD40_rpt"/>
</dbReference>
<protein>
    <submittedName>
        <fullName evidence="8">Ribosome biogenesis protein WDR12</fullName>
    </submittedName>
</protein>
<dbReference type="PROSITE" id="PS50294">
    <property type="entry name" value="WD_REPEATS_REGION"/>
    <property type="match status" value="3"/>
</dbReference>
<dbReference type="GO" id="GO:0042273">
    <property type="term" value="P:ribosomal large subunit biogenesis"/>
    <property type="evidence" value="ECO:0007669"/>
    <property type="project" value="EnsemblFungi"/>
</dbReference>
<dbReference type="InParanoid" id="A0A1C7MWL3"/>
<dbReference type="EMBL" id="LUGH01001362">
    <property type="protein sequence ID" value="OBZ81207.1"/>
    <property type="molecule type" value="Genomic_DNA"/>
</dbReference>
<dbReference type="PANTHER" id="PTHR19855">
    <property type="entry name" value="WD40 REPEAT PROTEIN 12, 37"/>
    <property type="match status" value="1"/>
</dbReference>
<evidence type="ECO:0000256" key="3">
    <source>
        <dbReference type="ARBA" id="ARBA00022737"/>
    </source>
</evidence>
<evidence type="ECO:0000259" key="7">
    <source>
        <dbReference type="Pfam" id="PF08154"/>
    </source>
</evidence>
<keyword evidence="9" id="KW-1185">Reference proteome</keyword>
<sequence length="368" mass="40989">MSSEQEQVQVRFITQQPKYAVNDAPMLLPSNIQKEGLSEIVNSLLDLEKPIPFDFLIEGQLLRTSVVDYLNAARLSTENVITIEYVESMLPPVPLTAYEHDDWISSVHGHQGQLFLTGAYDNMVRLWNSMGECTATLTSHTDAVKSVSFGQVTDSTAQIFSGSLDQSVLGWSVDLNDHTHRVMYECKGHKGAIESISVDQSNRYLATASADSLVKIWTTEEPEEDEPSHETVNKKRKKLTTDERKLKTKAVTLEGHVGGVNAVVFDSGDSNVVFTGGWDHSIRSWDIEQQVNLTTKNCEKVVLDVDYSSKAKLLATGHSDHTVRLWDPRSEEGTNVKMNLRGHTAWVSSVSWSKKSEYTLCTGSYDSS</sequence>
<comment type="caution">
    <text evidence="8">The sequence shown here is derived from an EMBL/GenBank/DDBJ whole genome shotgun (WGS) entry which is preliminary data.</text>
</comment>
<comment type="subcellular location">
    <subcellularLocation>
        <location evidence="1">Nucleus</location>
        <location evidence="1">Nucleolus</location>
    </subcellularLocation>
</comment>
<feature type="repeat" description="WD" evidence="5">
    <location>
        <begin position="97"/>
        <end position="128"/>
    </location>
</feature>
<feature type="repeat" description="WD" evidence="5">
    <location>
        <begin position="253"/>
        <end position="295"/>
    </location>
</feature>
<dbReference type="OrthoDB" id="10251381at2759"/>
<dbReference type="Pfam" id="PF08154">
    <property type="entry name" value="NLE"/>
    <property type="match status" value="1"/>
</dbReference>
<dbReference type="InterPro" id="IPR036322">
    <property type="entry name" value="WD40_repeat_dom_sf"/>
</dbReference>
<dbReference type="GO" id="GO:0070545">
    <property type="term" value="C:PeBoW complex"/>
    <property type="evidence" value="ECO:0007669"/>
    <property type="project" value="EnsemblFungi"/>
</dbReference>
<proteinExistence type="predicted"/>
<evidence type="ECO:0000313" key="8">
    <source>
        <dbReference type="EMBL" id="OBZ81207.1"/>
    </source>
</evidence>
<feature type="repeat" description="WD" evidence="5">
    <location>
        <begin position="295"/>
        <end position="336"/>
    </location>
</feature>
<feature type="non-terminal residue" evidence="8">
    <location>
        <position position="368"/>
    </location>
</feature>
<dbReference type="STRING" id="101091.A0A1C7MWL3"/>
<dbReference type="Gene3D" id="2.130.10.10">
    <property type="entry name" value="YVTN repeat-like/Quinoprotein amine dehydrogenase"/>
    <property type="match status" value="1"/>
</dbReference>
<evidence type="ECO:0000256" key="2">
    <source>
        <dbReference type="ARBA" id="ARBA00022574"/>
    </source>
</evidence>
<dbReference type="InterPro" id="IPR012972">
    <property type="entry name" value="NLE"/>
</dbReference>
<keyword evidence="2 5" id="KW-0853">WD repeat</keyword>
<evidence type="ECO:0000256" key="4">
    <source>
        <dbReference type="ARBA" id="ARBA00023242"/>
    </source>
</evidence>
<evidence type="ECO:0000256" key="6">
    <source>
        <dbReference type="SAM" id="MobiDB-lite"/>
    </source>
</evidence>
<dbReference type="GO" id="GO:0006364">
    <property type="term" value="P:rRNA processing"/>
    <property type="evidence" value="ECO:0007669"/>
    <property type="project" value="EnsemblFungi"/>
</dbReference>
<reference evidence="8 9" key="1">
    <citation type="submission" date="2016-03" db="EMBL/GenBank/DDBJ databases">
        <title>Choanephora cucurbitarum.</title>
        <authorList>
            <person name="Min B."/>
            <person name="Park H."/>
            <person name="Park J.-H."/>
            <person name="Shin H.-D."/>
            <person name="Choi I.-G."/>
        </authorList>
    </citation>
    <scope>NUCLEOTIDE SEQUENCE [LARGE SCALE GENOMIC DNA]</scope>
    <source>
        <strain evidence="8 9">KUS-F28377</strain>
    </source>
</reference>
<evidence type="ECO:0000256" key="5">
    <source>
        <dbReference type="PROSITE-ProRule" id="PRU00221"/>
    </source>
</evidence>
<dbReference type="GO" id="GO:0051276">
    <property type="term" value="P:chromosome organization"/>
    <property type="evidence" value="ECO:0007669"/>
    <property type="project" value="EnsemblFungi"/>
</dbReference>
<organism evidence="8 9">
    <name type="scientific">Choanephora cucurbitarum</name>
    <dbReference type="NCBI Taxonomy" id="101091"/>
    <lineage>
        <taxon>Eukaryota</taxon>
        <taxon>Fungi</taxon>
        <taxon>Fungi incertae sedis</taxon>
        <taxon>Mucoromycota</taxon>
        <taxon>Mucoromycotina</taxon>
        <taxon>Mucoromycetes</taxon>
        <taxon>Mucorales</taxon>
        <taxon>Mucorineae</taxon>
        <taxon>Choanephoraceae</taxon>
        <taxon>Choanephoroideae</taxon>
        <taxon>Choanephora</taxon>
    </lineage>
</organism>
<dbReference type="FunCoup" id="A0A1C7MWL3">
    <property type="interactions" value="449"/>
</dbReference>
<evidence type="ECO:0000256" key="1">
    <source>
        <dbReference type="ARBA" id="ARBA00004604"/>
    </source>
</evidence>
<evidence type="ECO:0000313" key="9">
    <source>
        <dbReference type="Proteomes" id="UP000093000"/>
    </source>
</evidence>
<keyword evidence="3" id="KW-0677">Repeat</keyword>